<accession>A0A806JDH7</accession>
<protein>
    <submittedName>
        <fullName evidence="2">Uncharacterized protein</fullName>
    </submittedName>
</protein>
<dbReference type="KEGG" id="hpaz:K756_04615"/>
<evidence type="ECO:0000313" key="3">
    <source>
        <dbReference type="Proteomes" id="UP000014672"/>
    </source>
</evidence>
<reference evidence="2 3" key="1">
    <citation type="journal article" date="2013" name="PLoS ONE">
        <title>Complete Genome Analysis of a Haemophilus parasuis Serovar 12 Strain from China.</title>
        <authorList>
            <person name="Li Y."/>
            <person name="Kwok A.H."/>
            <person name="Jiang J."/>
            <person name="Zou Y."/>
            <person name="Zheng F."/>
            <person name="Chen P."/>
            <person name="Hou C."/>
            <person name="Leung F.C."/>
            <person name="Jiang P."/>
        </authorList>
    </citation>
    <scope>NUCLEOTIDE SEQUENCE [LARGE SCALE GENOMIC DNA]</scope>
    <source>
        <strain evidence="2 3">ZJ0906</strain>
    </source>
</reference>
<organism evidence="2 3">
    <name type="scientific">Glaesserella parasuis ZJ0906</name>
    <dbReference type="NCBI Taxonomy" id="1322346"/>
    <lineage>
        <taxon>Bacteria</taxon>
        <taxon>Pseudomonadati</taxon>
        <taxon>Pseudomonadota</taxon>
        <taxon>Gammaproteobacteria</taxon>
        <taxon>Pasteurellales</taxon>
        <taxon>Pasteurellaceae</taxon>
        <taxon>Glaesserella</taxon>
    </lineage>
</organism>
<proteinExistence type="predicted"/>
<dbReference type="EMBL" id="CP005384">
    <property type="protein sequence ID" value="AGO16132.1"/>
    <property type="molecule type" value="Genomic_DNA"/>
</dbReference>
<feature type="region of interest" description="Disordered" evidence="1">
    <location>
        <begin position="42"/>
        <end position="66"/>
    </location>
</feature>
<sequence>MRDVQAIFDKEEIFSTKARRTQLKKNIKQKSIEDYIDSNTEKVEENVTTSESTDIDEVKKNESSVSSTEVVENTTLVSDVAAQSSSVISNLAYLGGGILGVGAVVAAINQGGKGSLLNIIKGLVN</sequence>
<gene>
    <name evidence="2" type="ORF">K756_04615</name>
</gene>
<name>A0A806JDH7_GLAPU</name>
<evidence type="ECO:0000256" key="1">
    <source>
        <dbReference type="SAM" id="MobiDB-lite"/>
    </source>
</evidence>
<evidence type="ECO:0000313" key="2">
    <source>
        <dbReference type="EMBL" id="AGO16132.1"/>
    </source>
</evidence>
<dbReference type="AlphaFoldDB" id="A0A806JDH7"/>
<dbReference type="Proteomes" id="UP000014672">
    <property type="component" value="Chromosome"/>
</dbReference>